<accession>A0ABR4G0R4</accession>
<sequence>MTSFTNDSCPAGRPLASRLSLSTGKSMLIHRDRHSRRRQRTKLFHLLLSFQLLQPLFVTSKSVTAQGRGPPRTLQEKLKKQVVQTAGGPRSIYSVES</sequence>
<evidence type="ECO:0000313" key="2">
    <source>
        <dbReference type="Proteomes" id="UP001610563"/>
    </source>
</evidence>
<dbReference type="EMBL" id="JBFTWV010000069">
    <property type="protein sequence ID" value="KAL2789096.1"/>
    <property type="molecule type" value="Genomic_DNA"/>
</dbReference>
<proteinExistence type="predicted"/>
<keyword evidence="2" id="KW-1185">Reference proteome</keyword>
<protein>
    <submittedName>
        <fullName evidence="1">Uncharacterized protein</fullName>
    </submittedName>
</protein>
<evidence type="ECO:0000313" key="1">
    <source>
        <dbReference type="EMBL" id="KAL2789096.1"/>
    </source>
</evidence>
<organism evidence="1 2">
    <name type="scientific">Aspergillus keveii</name>
    <dbReference type="NCBI Taxonomy" id="714993"/>
    <lineage>
        <taxon>Eukaryota</taxon>
        <taxon>Fungi</taxon>
        <taxon>Dikarya</taxon>
        <taxon>Ascomycota</taxon>
        <taxon>Pezizomycotina</taxon>
        <taxon>Eurotiomycetes</taxon>
        <taxon>Eurotiomycetidae</taxon>
        <taxon>Eurotiales</taxon>
        <taxon>Aspergillaceae</taxon>
        <taxon>Aspergillus</taxon>
        <taxon>Aspergillus subgen. Nidulantes</taxon>
    </lineage>
</organism>
<comment type="caution">
    <text evidence="1">The sequence shown here is derived from an EMBL/GenBank/DDBJ whole genome shotgun (WGS) entry which is preliminary data.</text>
</comment>
<reference evidence="1 2" key="1">
    <citation type="submission" date="2024-07" db="EMBL/GenBank/DDBJ databases">
        <title>Section-level genome sequencing and comparative genomics of Aspergillus sections Usti and Cavernicolus.</title>
        <authorList>
            <consortium name="Lawrence Berkeley National Laboratory"/>
            <person name="Nybo J.L."/>
            <person name="Vesth T.C."/>
            <person name="Theobald S."/>
            <person name="Frisvad J.C."/>
            <person name="Larsen T.O."/>
            <person name="Kjaerboelling I."/>
            <person name="Rothschild-Mancinelli K."/>
            <person name="Lyhne E.K."/>
            <person name="Kogle M.E."/>
            <person name="Barry K."/>
            <person name="Clum A."/>
            <person name="Na H."/>
            <person name="Ledsgaard L."/>
            <person name="Lin J."/>
            <person name="Lipzen A."/>
            <person name="Kuo A."/>
            <person name="Riley R."/>
            <person name="Mondo S."/>
            <person name="Labutti K."/>
            <person name="Haridas S."/>
            <person name="Pangalinan J."/>
            <person name="Salamov A.A."/>
            <person name="Simmons B.A."/>
            <person name="Magnuson J.K."/>
            <person name="Chen J."/>
            <person name="Drula E."/>
            <person name="Henrissat B."/>
            <person name="Wiebenga A."/>
            <person name="Lubbers R.J."/>
            <person name="Gomes A.C."/>
            <person name="Makela M.R."/>
            <person name="Stajich J."/>
            <person name="Grigoriev I.V."/>
            <person name="Mortensen U.H."/>
            <person name="De Vries R.P."/>
            <person name="Baker S.E."/>
            <person name="Andersen M.R."/>
        </authorList>
    </citation>
    <scope>NUCLEOTIDE SEQUENCE [LARGE SCALE GENOMIC DNA]</scope>
    <source>
        <strain evidence="1 2">CBS 209.92</strain>
    </source>
</reference>
<name>A0ABR4G0R4_9EURO</name>
<dbReference type="Proteomes" id="UP001610563">
    <property type="component" value="Unassembled WGS sequence"/>
</dbReference>
<gene>
    <name evidence="1" type="ORF">BJX66DRAFT_307530</name>
</gene>